<dbReference type="EMBL" id="JFBX01000382">
    <property type="protein sequence ID" value="KXH39894.1"/>
    <property type="molecule type" value="Genomic_DNA"/>
</dbReference>
<evidence type="ECO:0000313" key="2">
    <source>
        <dbReference type="EMBL" id="KXH39894.1"/>
    </source>
</evidence>
<protein>
    <submittedName>
        <fullName evidence="2">Uncharacterized protein</fullName>
    </submittedName>
</protein>
<organism evidence="2 3">
    <name type="scientific">Colletotrichum simmondsii</name>
    <dbReference type="NCBI Taxonomy" id="703756"/>
    <lineage>
        <taxon>Eukaryota</taxon>
        <taxon>Fungi</taxon>
        <taxon>Dikarya</taxon>
        <taxon>Ascomycota</taxon>
        <taxon>Pezizomycotina</taxon>
        <taxon>Sordariomycetes</taxon>
        <taxon>Hypocreomycetidae</taxon>
        <taxon>Glomerellales</taxon>
        <taxon>Glomerellaceae</taxon>
        <taxon>Colletotrichum</taxon>
        <taxon>Colletotrichum acutatum species complex</taxon>
    </lineage>
</organism>
<feature type="compositionally biased region" description="Low complexity" evidence="1">
    <location>
        <begin position="141"/>
        <end position="154"/>
    </location>
</feature>
<reference evidence="2 3" key="1">
    <citation type="submission" date="2014-02" db="EMBL/GenBank/DDBJ databases">
        <title>The genome sequence of Colletotrichum simmondsii CBS122122.</title>
        <authorList>
            <person name="Baroncelli R."/>
            <person name="Thon M.R."/>
        </authorList>
    </citation>
    <scope>NUCLEOTIDE SEQUENCE [LARGE SCALE GENOMIC DNA]</scope>
    <source>
        <strain evidence="2 3">CBS122122</strain>
    </source>
</reference>
<keyword evidence="3" id="KW-1185">Reference proteome</keyword>
<feature type="region of interest" description="Disordered" evidence="1">
    <location>
        <begin position="74"/>
        <end position="118"/>
    </location>
</feature>
<feature type="region of interest" description="Disordered" evidence="1">
    <location>
        <begin position="137"/>
        <end position="162"/>
    </location>
</feature>
<name>A0A135SVF6_9PEZI</name>
<evidence type="ECO:0000313" key="3">
    <source>
        <dbReference type="Proteomes" id="UP000070328"/>
    </source>
</evidence>
<accession>A0A135SVF6</accession>
<dbReference type="Proteomes" id="UP000070328">
    <property type="component" value="Unassembled WGS sequence"/>
</dbReference>
<proteinExistence type="predicted"/>
<feature type="compositionally biased region" description="Pro residues" evidence="1">
    <location>
        <begin position="77"/>
        <end position="94"/>
    </location>
</feature>
<gene>
    <name evidence="2" type="ORF">CSIM01_06611</name>
</gene>
<comment type="caution">
    <text evidence="2">The sequence shown here is derived from an EMBL/GenBank/DDBJ whole genome shotgun (WGS) entry which is preliminary data.</text>
</comment>
<dbReference type="AlphaFoldDB" id="A0A135SVF6"/>
<dbReference type="OrthoDB" id="4849581at2759"/>
<evidence type="ECO:0000256" key="1">
    <source>
        <dbReference type="SAM" id="MobiDB-lite"/>
    </source>
</evidence>
<feature type="compositionally biased region" description="Acidic residues" evidence="1">
    <location>
        <begin position="107"/>
        <end position="116"/>
    </location>
</feature>
<sequence>MCLAENVYHVACGCWQGHHITHPCYKQRSTLRSRSPNESSGVSDECPDLSCSGVFRQPGKCLICRRREAQQQSVFPLPIPPPTPPPSPSPPVQPQPSHTRAARRGDDEGEDEDEDESQRVRVALLAEVLRRAVDVRGDGVGSSSRSGSDTASRSHYLDNCDDNTSHGSLTLDTANGGPNFIKASEETFETTSTAWHQH</sequence>